<comment type="caution">
    <text evidence="7">The sequence shown here is derived from an EMBL/GenBank/DDBJ whole genome shotgun (WGS) entry which is preliminary data.</text>
</comment>
<evidence type="ECO:0000256" key="4">
    <source>
        <dbReference type="ARBA" id="ARBA00022827"/>
    </source>
</evidence>
<evidence type="ECO:0000256" key="2">
    <source>
        <dbReference type="ARBA" id="ARBA00005466"/>
    </source>
</evidence>
<dbReference type="AlphaFoldDB" id="A0AA40A2L4"/>
<evidence type="ECO:0000259" key="6">
    <source>
        <dbReference type="PROSITE" id="PS51387"/>
    </source>
</evidence>
<proteinExistence type="inferred from homology"/>
<evidence type="ECO:0000256" key="3">
    <source>
        <dbReference type="ARBA" id="ARBA00022630"/>
    </source>
</evidence>
<dbReference type="Pfam" id="PF01565">
    <property type="entry name" value="FAD_binding_4"/>
    <property type="match status" value="1"/>
</dbReference>
<dbReference type="InterPro" id="IPR050416">
    <property type="entry name" value="FAD-linked_Oxidoreductase"/>
</dbReference>
<feature type="non-terminal residue" evidence="7">
    <location>
        <position position="444"/>
    </location>
</feature>
<reference evidence="7" key="1">
    <citation type="submission" date="2023-06" db="EMBL/GenBank/DDBJ databases">
        <title>Genome-scale phylogeny and comparative genomics of the fungal order Sordariales.</title>
        <authorList>
            <consortium name="Lawrence Berkeley National Laboratory"/>
            <person name="Hensen N."/>
            <person name="Bonometti L."/>
            <person name="Westerberg I."/>
            <person name="Brannstrom I.O."/>
            <person name="Guillou S."/>
            <person name="Cros-Aarteil S."/>
            <person name="Calhoun S."/>
            <person name="Haridas S."/>
            <person name="Kuo A."/>
            <person name="Mondo S."/>
            <person name="Pangilinan J."/>
            <person name="Riley R."/>
            <person name="Labutti K."/>
            <person name="Andreopoulos B."/>
            <person name="Lipzen A."/>
            <person name="Chen C."/>
            <person name="Yanf M."/>
            <person name="Daum C."/>
            <person name="Ng V."/>
            <person name="Clum A."/>
            <person name="Steindorff A."/>
            <person name="Ohm R."/>
            <person name="Martin F."/>
            <person name="Silar P."/>
            <person name="Natvig D."/>
            <person name="Lalanne C."/>
            <person name="Gautier V."/>
            <person name="Ament-Velasquez S.L."/>
            <person name="Kruys A."/>
            <person name="Hutchinson M.I."/>
            <person name="Powell A.J."/>
            <person name="Barry K."/>
            <person name="Miller A.N."/>
            <person name="Grigoriev I.V."/>
            <person name="Debuchy R."/>
            <person name="Gladieux P."/>
            <person name="Thoren M.H."/>
            <person name="Johannesson H."/>
        </authorList>
    </citation>
    <scope>NUCLEOTIDE SEQUENCE</scope>
    <source>
        <strain evidence="7">SMH4607-1</strain>
    </source>
</reference>
<evidence type="ECO:0000313" key="7">
    <source>
        <dbReference type="EMBL" id="KAK0708143.1"/>
    </source>
</evidence>
<gene>
    <name evidence="7" type="ORF">B0H67DRAFT_462957</name>
</gene>
<dbReference type="PANTHER" id="PTHR42973">
    <property type="entry name" value="BINDING OXIDOREDUCTASE, PUTATIVE (AFU_ORTHOLOGUE AFUA_1G17690)-RELATED"/>
    <property type="match status" value="1"/>
</dbReference>
<keyword evidence="4" id="KW-0274">FAD</keyword>
<dbReference type="GO" id="GO:0071949">
    <property type="term" value="F:FAD binding"/>
    <property type="evidence" value="ECO:0007669"/>
    <property type="project" value="InterPro"/>
</dbReference>
<dbReference type="PROSITE" id="PS00862">
    <property type="entry name" value="OX2_COVAL_FAD"/>
    <property type="match status" value="1"/>
</dbReference>
<keyword evidence="5" id="KW-0560">Oxidoreductase</keyword>
<sequence>FSDAVWGRVFNHQRDTSRSPLAVCAARTAADVVAAIEFATTHHCRVSVRSGGHSWAAWSVRHDALLLDLADLDRHPGPRVAYDEHTHVVSCSPSVTGRELNDFLAAADGGKGRLFAGGHCPDVGLGGFLLQGGMGWNCKPVRGWACESITAIEVVTASGQQLHCSETSNADLFWAARGAGPGFPAIVTRFHLLTRPLTQIYQSLYFFPLSAFRTILQWEIDLAPTADPDTEIVGVTSYFPIPSAPSGPLLLANFTTFKPTLEAATAALAPIHASLPAGTPPLLALFCQPSSLADQYAQQTAANPAGHRYCSDNVYLANDLSDVPARLERVFADLPTARSAALWFSMNPVSRRALGGRDMALSLQSDHYVALYAVWEAEGEDDKCREWVRGAMEGLERDSVGSYLGDADFEVRRTRFWSEAAGGRLREVRRAWDPKGRICGFLDQ</sequence>
<protein>
    <recommendedName>
        <fullName evidence="6">FAD-binding PCMH-type domain-containing protein</fullName>
    </recommendedName>
</protein>
<dbReference type="PANTHER" id="PTHR42973:SF39">
    <property type="entry name" value="FAD-BINDING PCMH-TYPE DOMAIN-CONTAINING PROTEIN"/>
    <property type="match status" value="1"/>
</dbReference>
<feature type="domain" description="FAD-binding PCMH-type" evidence="6">
    <location>
        <begin position="16"/>
        <end position="197"/>
    </location>
</feature>
<dbReference type="Proteomes" id="UP001172102">
    <property type="component" value="Unassembled WGS sequence"/>
</dbReference>
<dbReference type="InterPro" id="IPR006093">
    <property type="entry name" value="Oxy_OxRdtase_FAD_BS"/>
</dbReference>
<evidence type="ECO:0000256" key="5">
    <source>
        <dbReference type="ARBA" id="ARBA00023002"/>
    </source>
</evidence>
<dbReference type="Gene3D" id="3.30.43.10">
    <property type="entry name" value="Uridine Diphospho-n-acetylenolpyruvylglucosamine Reductase, domain 2"/>
    <property type="match status" value="1"/>
</dbReference>
<dbReference type="InterPro" id="IPR016166">
    <property type="entry name" value="FAD-bd_PCMH"/>
</dbReference>
<accession>A0AA40A2L4</accession>
<dbReference type="InterPro" id="IPR006094">
    <property type="entry name" value="Oxid_FAD_bind_N"/>
</dbReference>
<evidence type="ECO:0000313" key="8">
    <source>
        <dbReference type="Proteomes" id="UP001172102"/>
    </source>
</evidence>
<keyword evidence="8" id="KW-1185">Reference proteome</keyword>
<dbReference type="InterPro" id="IPR036318">
    <property type="entry name" value="FAD-bd_PCMH-like_sf"/>
</dbReference>
<dbReference type="Gene3D" id="3.40.462.20">
    <property type="match status" value="1"/>
</dbReference>
<comment type="similarity">
    <text evidence="2">Belongs to the oxygen-dependent FAD-linked oxidoreductase family.</text>
</comment>
<comment type="cofactor">
    <cofactor evidence="1">
        <name>FAD</name>
        <dbReference type="ChEBI" id="CHEBI:57692"/>
    </cofactor>
</comment>
<organism evidence="7 8">
    <name type="scientific">Lasiosphaeris hirsuta</name>
    <dbReference type="NCBI Taxonomy" id="260670"/>
    <lineage>
        <taxon>Eukaryota</taxon>
        <taxon>Fungi</taxon>
        <taxon>Dikarya</taxon>
        <taxon>Ascomycota</taxon>
        <taxon>Pezizomycotina</taxon>
        <taxon>Sordariomycetes</taxon>
        <taxon>Sordariomycetidae</taxon>
        <taxon>Sordariales</taxon>
        <taxon>Lasiosphaeriaceae</taxon>
        <taxon>Lasiosphaeris</taxon>
    </lineage>
</organism>
<dbReference type="PROSITE" id="PS51387">
    <property type="entry name" value="FAD_PCMH"/>
    <property type="match status" value="1"/>
</dbReference>
<evidence type="ECO:0000256" key="1">
    <source>
        <dbReference type="ARBA" id="ARBA00001974"/>
    </source>
</evidence>
<dbReference type="SUPFAM" id="SSF56176">
    <property type="entry name" value="FAD-binding/transporter-associated domain-like"/>
    <property type="match status" value="1"/>
</dbReference>
<dbReference type="Gene3D" id="3.30.465.10">
    <property type="match status" value="1"/>
</dbReference>
<keyword evidence="3" id="KW-0285">Flavoprotein</keyword>
<dbReference type="InterPro" id="IPR016167">
    <property type="entry name" value="FAD-bd_PCMH_sub1"/>
</dbReference>
<feature type="non-terminal residue" evidence="7">
    <location>
        <position position="1"/>
    </location>
</feature>
<dbReference type="GO" id="GO:0016491">
    <property type="term" value="F:oxidoreductase activity"/>
    <property type="evidence" value="ECO:0007669"/>
    <property type="project" value="UniProtKB-KW"/>
</dbReference>
<dbReference type="InterPro" id="IPR016169">
    <property type="entry name" value="FAD-bd_PCMH_sub2"/>
</dbReference>
<dbReference type="EMBL" id="JAUKUA010000006">
    <property type="protein sequence ID" value="KAK0708143.1"/>
    <property type="molecule type" value="Genomic_DNA"/>
</dbReference>
<name>A0AA40A2L4_9PEZI</name>